<protein>
    <submittedName>
        <fullName evidence="1">Uncharacterized protein</fullName>
    </submittedName>
</protein>
<comment type="caution">
    <text evidence="1">The sequence shown here is derived from an EMBL/GenBank/DDBJ whole genome shotgun (WGS) entry which is preliminary data.</text>
</comment>
<keyword evidence="2" id="KW-1185">Reference proteome</keyword>
<evidence type="ECO:0000313" key="2">
    <source>
        <dbReference type="Proteomes" id="UP001163821"/>
    </source>
</evidence>
<dbReference type="Proteomes" id="UP001163821">
    <property type="component" value="Unassembled WGS sequence"/>
</dbReference>
<sequence length="428" mass="50333">MTKITYEIGQLVAIRNHPYFEILEGNSNKKNFSTRYVGNTITCSSDNFPLMIVKEYTQSIEKKMELNSENSTFSEISRLKTKYLCVWYDSKLGRFQEAWFYPESLVIFTGISDSIKDSELADISMFPIEVYLRTTIIERYKTIKNQARENDRFVSSSFLIKGKKTENQFEWINEKYDFKERLISKTKIKVQWFNVAKGKYSEEWLPIEFFKKTPDLMKIDWTYLDPDKKESFEKNGYRKLMEYLNNSNRNYFFKNSLSGQNLESLIFYYLANERKIILDDRVHAFDRYLEENKYKVIKYKISVNSEEIEHFHPFYAPVDLIVKSTVTDELFAVDLISGNSLISDGQIKSQMRVLSDESMQTNDEESDDVCQELSLYNGRAYIIQKLLIEKYGYKNIKAKLLVINSGLNNIIKEFDVSECPVSLSKVIG</sequence>
<dbReference type="AlphaFoldDB" id="A0AA42C8I5"/>
<dbReference type="EMBL" id="JAPAAF010000050">
    <property type="protein sequence ID" value="MCW0484759.1"/>
    <property type="molecule type" value="Genomic_DNA"/>
</dbReference>
<accession>A0AA42C8I5</accession>
<organism evidence="1 2">
    <name type="scientific">Gaoshiqia sediminis</name>
    <dbReference type="NCBI Taxonomy" id="2986998"/>
    <lineage>
        <taxon>Bacteria</taxon>
        <taxon>Pseudomonadati</taxon>
        <taxon>Bacteroidota</taxon>
        <taxon>Bacteroidia</taxon>
        <taxon>Marinilabiliales</taxon>
        <taxon>Prolixibacteraceae</taxon>
        <taxon>Gaoshiqia</taxon>
    </lineage>
</organism>
<name>A0AA42C8I5_9BACT</name>
<reference evidence="1" key="1">
    <citation type="submission" date="2022-10" db="EMBL/GenBank/DDBJ databases">
        <title>Gaoshiqiia sediminis gen. nov., sp. nov., isolated from coastal sediment.</title>
        <authorList>
            <person name="Yu W.X."/>
            <person name="Mu D.S."/>
            <person name="Du J.Z."/>
            <person name="Liang Y.Q."/>
        </authorList>
    </citation>
    <scope>NUCLEOTIDE SEQUENCE</scope>
    <source>
        <strain evidence="1">A06</strain>
    </source>
</reference>
<gene>
    <name evidence="1" type="ORF">N2K84_18655</name>
</gene>
<dbReference type="RefSeq" id="WP_282593350.1">
    <property type="nucleotide sequence ID" value="NZ_JAPAAF010000050.1"/>
</dbReference>
<evidence type="ECO:0000313" key="1">
    <source>
        <dbReference type="EMBL" id="MCW0484759.1"/>
    </source>
</evidence>
<proteinExistence type="predicted"/>